<dbReference type="OrthoDB" id="9812260at2"/>
<comment type="similarity">
    <text evidence="3">Belongs to the ethylene receptor family.</text>
</comment>
<evidence type="ECO:0000256" key="3">
    <source>
        <dbReference type="ARBA" id="ARBA00009842"/>
    </source>
</evidence>
<name>B7KLC7_GLOC7</name>
<dbReference type="GO" id="GO:1902201">
    <property type="term" value="P:negative regulation of bacterial-type flagellum-dependent cell motility"/>
    <property type="evidence" value="ECO:0007669"/>
    <property type="project" value="TreeGrafter"/>
</dbReference>
<evidence type="ECO:0000256" key="8">
    <source>
        <dbReference type="ARBA" id="ARBA00023008"/>
    </source>
</evidence>
<feature type="transmembrane region" description="Helical" evidence="12">
    <location>
        <begin position="28"/>
        <end position="52"/>
    </location>
</feature>
<evidence type="ECO:0000256" key="1">
    <source>
        <dbReference type="ARBA" id="ARBA00001935"/>
    </source>
</evidence>
<keyword evidence="7 12" id="KW-1133">Transmembrane helix</keyword>
<keyword evidence="4 12" id="KW-0812">Transmembrane</keyword>
<evidence type="ECO:0000256" key="9">
    <source>
        <dbReference type="ARBA" id="ARBA00023012"/>
    </source>
</evidence>
<evidence type="ECO:0000256" key="11">
    <source>
        <dbReference type="SAM" id="Coils"/>
    </source>
</evidence>
<dbReference type="PANTHER" id="PTHR45138:SF9">
    <property type="entry name" value="DIGUANYLATE CYCLASE DGCM-RELATED"/>
    <property type="match status" value="1"/>
</dbReference>
<keyword evidence="6" id="KW-0256">Endoplasmic reticulum</keyword>
<accession>B7KLC7</accession>
<dbReference type="PROSITE" id="PS50887">
    <property type="entry name" value="GGDEF"/>
    <property type="match status" value="1"/>
</dbReference>
<dbReference type="SMART" id="SM00086">
    <property type="entry name" value="PAC"/>
    <property type="match status" value="1"/>
</dbReference>
<protein>
    <submittedName>
        <fullName evidence="16">Diguanylate cyclase with PAS/PAC and GAF sensors</fullName>
    </submittedName>
</protein>
<evidence type="ECO:0000256" key="10">
    <source>
        <dbReference type="ARBA" id="ARBA00023136"/>
    </source>
</evidence>
<dbReference type="InterPro" id="IPR000160">
    <property type="entry name" value="GGDEF_dom"/>
</dbReference>
<dbReference type="eggNOG" id="COG3706">
    <property type="taxonomic scope" value="Bacteria"/>
</dbReference>
<dbReference type="Gene3D" id="3.30.450.40">
    <property type="match status" value="1"/>
</dbReference>
<dbReference type="PROSITE" id="PS50113">
    <property type="entry name" value="PAC"/>
    <property type="match status" value="1"/>
</dbReference>
<evidence type="ECO:0000256" key="4">
    <source>
        <dbReference type="ARBA" id="ARBA00022692"/>
    </source>
</evidence>
<dbReference type="Pfam" id="PF01590">
    <property type="entry name" value="GAF"/>
    <property type="match status" value="1"/>
</dbReference>
<dbReference type="SMART" id="SM00065">
    <property type="entry name" value="GAF"/>
    <property type="match status" value="1"/>
</dbReference>
<dbReference type="SUPFAM" id="SSF55781">
    <property type="entry name" value="GAF domain-like"/>
    <property type="match status" value="1"/>
</dbReference>
<keyword evidence="11" id="KW-0175">Coiled coil</keyword>
<dbReference type="GO" id="GO:0052621">
    <property type="term" value="F:diguanylate cyclase activity"/>
    <property type="evidence" value="ECO:0007669"/>
    <property type="project" value="TreeGrafter"/>
</dbReference>
<feature type="domain" description="GGDEF" evidence="15">
    <location>
        <begin position="530"/>
        <end position="663"/>
    </location>
</feature>
<dbReference type="InterPro" id="IPR000014">
    <property type="entry name" value="PAS"/>
</dbReference>
<dbReference type="InterPro" id="IPR050469">
    <property type="entry name" value="Diguanylate_Cyclase"/>
</dbReference>
<evidence type="ECO:0000256" key="12">
    <source>
        <dbReference type="SAM" id="Phobius"/>
    </source>
</evidence>
<dbReference type="Pfam" id="PF25487">
    <property type="entry name" value="ETR1_N"/>
    <property type="match status" value="1"/>
</dbReference>
<dbReference type="Pfam" id="PF00990">
    <property type="entry name" value="GGDEF"/>
    <property type="match status" value="1"/>
</dbReference>
<evidence type="ECO:0000256" key="7">
    <source>
        <dbReference type="ARBA" id="ARBA00022989"/>
    </source>
</evidence>
<dbReference type="GO" id="GO:0005886">
    <property type="term" value="C:plasma membrane"/>
    <property type="evidence" value="ECO:0007669"/>
    <property type="project" value="TreeGrafter"/>
</dbReference>
<dbReference type="PANTHER" id="PTHR45138">
    <property type="entry name" value="REGULATORY COMPONENTS OF SENSORY TRANSDUCTION SYSTEM"/>
    <property type="match status" value="1"/>
</dbReference>
<dbReference type="InterPro" id="IPR035965">
    <property type="entry name" value="PAS-like_dom_sf"/>
</dbReference>
<organism evidence="16 17">
    <name type="scientific">Gloeothece citriformis (strain PCC 7424)</name>
    <name type="common">Cyanothece sp. (strain PCC 7424)</name>
    <dbReference type="NCBI Taxonomy" id="65393"/>
    <lineage>
        <taxon>Bacteria</taxon>
        <taxon>Bacillati</taxon>
        <taxon>Cyanobacteriota</taxon>
        <taxon>Cyanophyceae</taxon>
        <taxon>Oscillatoriophycideae</taxon>
        <taxon>Chroococcales</taxon>
        <taxon>Aphanothecaceae</taxon>
        <taxon>Gloeothece</taxon>
        <taxon>Gloeothece citriformis</taxon>
    </lineage>
</organism>
<dbReference type="Gene3D" id="3.30.70.270">
    <property type="match status" value="1"/>
</dbReference>
<dbReference type="KEGG" id="cyc:PCC7424_4128"/>
<dbReference type="Gene3D" id="3.30.450.20">
    <property type="entry name" value="PAS domain"/>
    <property type="match status" value="1"/>
</dbReference>
<dbReference type="InterPro" id="IPR000700">
    <property type="entry name" value="PAS-assoc_C"/>
</dbReference>
<dbReference type="CDD" id="cd00130">
    <property type="entry name" value="PAS"/>
    <property type="match status" value="1"/>
</dbReference>
<dbReference type="NCBIfam" id="TIGR00229">
    <property type="entry name" value="sensory_box"/>
    <property type="match status" value="1"/>
</dbReference>
<feature type="domain" description="PAS" evidence="13">
    <location>
        <begin position="191"/>
        <end position="265"/>
    </location>
</feature>
<feature type="transmembrane region" description="Helical" evidence="12">
    <location>
        <begin position="64"/>
        <end position="84"/>
    </location>
</feature>
<dbReference type="InterPro" id="IPR003018">
    <property type="entry name" value="GAF"/>
</dbReference>
<gene>
    <name evidence="16" type="ordered locus">PCC7424_4128</name>
</gene>
<comment type="cofactor">
    <cofactor evidence="1">
        <name>Cu cation</name>
        <dbReference type="ChEBI" id="CHEBI:23378"/>
    </cofactor>
</comment>
<dbReference type="AlphaFoldDB" id="B7KLC7"/>
<dbReference type="InterPro" id="IPR029016">
    <property type="entry name" value="GAF-like_dom_sf"/>
</dbReference>
<dbReference type="InterPro" id="IPR043128">
    <property type="entry name" value="Rev_trsase/Diguanyl_cyclase"/>
</dbReference>
<dbReference type="InterPro" id="IPR001610">
    <property type="entry name" value="PAC"/>
</dbReference>
<dbReference type="CDD" id="cd01949">
    <property type="entry name" value="GGDEF"/>
    <property type="match status" value="1"/>
</dbReference>
<reference evidence="17" key="1">
    <citation type="journal article" date="2011" name="MBio">
        <title>Novel metabolic attributes of the genus Cyanothece, comprising a group of unicellular nitrogen-fixing Cyanobacteria.</title>
        <authorList>
            <person name="Bandyopadhyay A."/>
            <person name="Elvitigala T."/>
            <person name="Welsh E."/>
            <person name="Stockel J."/>
            <person name="Liberton M."/>
            <person name="Min H."/>
            <person name="Sherman L.A."/>
            <person name="Pakrasi H.B."/>
        </authorList>
    </citation>
    <scope>NUCLEOTIDE SEQUENCE [LARGE SCALE GENOMIC DNA]</scope>
    <source>
        <strain evidence="17">PCC 7424</strain>
    </source>
</reference>
<dbReference type="GO" id="GO:0043709">
    <property type="term" value="P:cell adhesion involved in single-species biofilm formation"/>
    <property type="evidence" value="ECO:0007669"/>
    <property type="project" value="TreeGrafter"/>
</dbReference>
<keyword evidence="5" id="KW-0936">Ethylene signaling pathway</keyword>
<dbReference type="HOGENOM" id="CLU_000445_11_24_3"/>
<dbReference type="SUPFAM" id="SSF55073">
    <property type="entry name" value="Nucleotide cyclase"/>
    <property type="match status" value="1"/>
</dbReference>
<dbReference type="STRING" id="65393.PCC7424_4128"/>
<dbReference type="FunFam" id="3.30.70.270:FF:000001">
    <property type="entry name" value="Diguanylate cyclase domain protein"/>
    <property type="match status" value="1"/>
</dbReference>
<dbReference type="eggNOG" id="COG2203">
    <property type="taxonomic scope" value="Bacteria"/>
</dbReference>
<proteinExistence type="inferred from homology"/>
<dbReference type="InterPro" id="IPR013655">
    <property type="entry name" value="PAS_fold_3"/>
</dbReference>
<dbReference type="EMBL" id="CP001291">
    <property type="protein sequence ID" value="ACK72499.1"/>
    <property type="molecule type" value="Genomic_DNA"/>
</dbReference>
<feature type="coiled-coil region" evidence="11">
    <location>
        <begin position="128"/>
        <end position="187"/>
    </location>
</feature>
<dbReference type="Proteomes" id="UP000002384">
    <property type="component" value="Chromosome"/>
</dbReference>
<dbReference type="InterPro" id="IPR058544">
    <property type="entry name" value="ETR1_N"/>
</dbReference>
<keyword evidence="10 12" id="KW-0472">Membrane</keyword>
<evidence type="ECO:0000256" key="2">
    <source>
        <dbReference type="ARBA" id="ARBA00004477"/>
    </source>
</evidence>
<dbReference type="PROSITE" id="PS50112">
    <property type="entry name" value="PAS"/>
    <property type="match status" value="1"/>
</dbReference>
<evidence type="ECO:0000256" key="5">
    <source>
        <dbReference type="ARBA" id="ARBA00022745"/>
    </source>
</evidence>
<dbReference type="RefSeq" id="WP_015956084.1">
    <property type="nucleotide sequence ID" value="NC_011729.1"/>
</dbReference>
<dbReference type="SMART" id="SM00267">
    <property type="entry name" value="GGDEF"/>
    <property type="match status" value="1"/>
</dbReference>
<dbReference type="SUPFAM" id="SSF55785">
    <property type="entry name" value="PYP-like sensor domain (PAS domain)"/>
    <property type="match status" value="1"/>
</dbReference>
<comment type="subcellular location">
    <subcellularLocation>
        <location evidence="2">Endoplasmic reticulum membrane</location>
        <topology evidence="2">Multi-pass membrane protein</topology>
    </subcellularLocation>
</comment>
<dbReference type="eggNOG" id="COG4191">
    <property type="taxonomic scope" value="Bacteria"/>
</dbReference>
<dbReference type="SMART" id="SM00091">
    <property type="entry name" value="PAS"/>
    <property type="match status" value="1"/>
</dbReference>
<keyword evidence="8" id="KW-0186">Copper</keyword>
<evidence type="ECO:0000259" key="13">
    <source>
        <dbReference type="PROSITE" id="PS50112"/>
    </source>
</evidence>
<keyword evidence="9" id="KW-0902">Two-component regulatory system</keyword>
<sequence length="663" mass="76469">MWQLITNLLAPSHYIPHGHCYLWQTPLVWLHVVSDTFIALAYYSIPLTLIYFIQKRKDVPFKGVFVLFSAFILSCGTTHILEVWTLWYPAYWLSGTIKACTALISIFTAIELYPLIPKAIALPSPRELEALNQELERQNQERQTAEQTVRFLNAELEKRVEQRTADLMNINEKLQQEILERQQVEIALRENKQFTEQIALLLPNILYIYDLVEKRNIYCNRLIRETLGYTQEEFQPENNDLLGDHIHPEDKKAVEQHLKRCLSLKPGNFLEIEYRVRDIKGKWYWLQCRDTLFETQANGKAKQIIGIASNITERKEAEKKLQQINAQFAQRVKDLEGRTQEMIRLGEMTDFLQACLTVKEAEKTLADLLKPLFPDSIGAVFRLKESHNILEAVATWGTPLNSQLMFSPNECWALRRGSVHVGEKHSPSLYCPHVHLDKEQNTTLCLPMMAQGETLGLLYLNFQNPEDINPSRRKLAETVSKQIAISLANLKLRETLQNQSFRDVLTGLYNRRYLEASIVRELHRVSRSNSTLGVILFDIDHFKRFNDTWGHDAGDAVLKAVGNLLQESTRESDIACRYGGEEFLIIMPDASLEDTQRRAHQLQIEIKHLQVSTRSQQLESITVSMGVASFPEHGLNYELLLRTADEALYRAKQQGRDRIVCAV</sequence>
<dbReference type="Pfam" id="PF08447">
    <property type="entry name" value="PAS_3"/>
    <property type="match status" value="1"/>
</dbReference>
<evidence type="ECO:0000259" key="14">
    <source>
        <dbReference type="PROSITE" id="PS50113"/>
    </source>
</evidence>
<evidence type="ECO:0000259" key="15">
    <source>
        <dbReference type="PROSITE" id="PS50887"/>
    </source>
</evidence>
<dbReference type="InterPro" id="IPR029787">
    <property type="entry name" value="Nucleotide_cyclase"/>
</dbReference>
<evidence type="ECO:0000313" key="17">
    <source>
        <dbReference type="Proteomes" id="UP000002384"/>
    </source>
</evidence>
<evidence type="ECO:0000256" key="6">
    <source>
        <dbReference type="ARBA" id="ARBA00022824"/>
    </source>
</evidence>
<feature type="domain" description="PAC" evidence="14">
    <location>
        <begin position="270"/>
        <end position="323"/>
    </location>
</feature>
<keyword evidence="17" id="KW-1185">Reference proteome</keyword>
<dbReference type="NCBIfam" id="TIGR00254">
    <property type="entry name" value="GGDEF"/>
    <property type="match status" value="1"/>
</dbReference>
<evidence type="ECO:0000313" key="16">
    <source>
        <dbReference type="EMBL" id="ACK72499.1"/>
    </source>
</evidence>